<evidence type="ECO:0000313" key="8">
    <source>
        <dbReference type="Proteomes" id="UP000260680"/>
    </source>
</evidence>
<dbReference type="AlphaFoldDB" id="A0A3E2N4R7"/>
<dbReference type="OrthoDB" id="7065393at2"/>
<dbReference type="GO" id="GO:0019563">
    <property type="term" value="P:glycerol catabolic process"/>
    <property type="evidence" value="ECO:0007669"/>
    <property type="project" value="InterPro"/>
</dbReference>
<dbReference type="PROSITE" id="PS51096">
    <property type="entry name" value="PTS_EIIA_TYPE_4"/>
    <property type="match status" value="1"/>
</dbReference>
<gene>
    <name evidence="7" type="ORF">DS742_26195</name>
</gene>
<protein>
    <recommendedName>
        <fullName evidence="3">phosphoenolpyruvate--glycerone phosphotransferase</fullName>
        <ecNumber evidence="3">2.7.1.121</ecNumber>
    </recommendedName>
</protein>
<dbReference type="Gene3D" id="3.40.50.510">
    <property type="entry name" value="Phosphotransferase system, mannose-type IIA component"/>
    <property type="match status" value="1"/>
</dbReference>
<comment type="catalytic activity">
    <reaction evidence="1">
        <text>dihydroxyacetone + phosphoenolpyruvate = dihydroxyacetone phosphate + pyruvate</text>
        <dbReference type="Rhea" id="RHEA:18381"/>
        <dbReference type="ChEBI" id="CHEBI:15361"/>
        <dbReference type="ChEBI" id="CHEBI:16016"/>
        <dbReference type="ChEBI" id="CHEBI:57642"/>
        <dbReference type="ChEBI" id="CHEBI:58702"/>
        <dbReference type="EC" id="2.7.1.121"/>
    </reaction>
</comment>
<proteinExistence type="predicted"/>
<feature type="domain" description="PTS EIIA type-4" evidence="6">
    <location>
        <begin position="1"/>
        <end position="125"/>
    </location>
</feature>
<organism evidence="7 8">
    <name type="scientific">Lacrimispora amygdalina</name>
    <dbReference type="NCBI Taxonomy" id="253257"/>
    <lineage>
        <taxon>Bacteria</taxon>
        <taxon>Bacillati</taxon>
        <taxon>Bacillota</taxon>
        <taxon>Clostridia</taxon>
        <taxon>Lachnospirales</taxon>
        <taxon>Lachnospiraceae</taxon>
        <taxon>Lacrimispora</taxon>
    </lineage>
</organism>
<dbReference type="GO" id="GO:0009401">
    <property type="term" value="P:phosphoenolpyruvate-dependent sugar phosphotransferase system"/>
    <property type="evidence" value="ECO:0007669"/>
    <property type="project" value="InterPro"/>
</dbReference>
<evidence type="ECO:0000313" key="7">
    <source>
        <dbReference type="EMBL" id="RFZ75964.1"/>
    </source>
</evidence>
<dbReference type="Proteomes" id="UP000260680">
    <property type="component" value="Unassembled WGS sequence"/>
</dbReference>
<dbReference type="InterPro" id="IPR004701">
    <property type="entry name" value="PTS_EIIA_man-typ"/>
</dbReference>
<dbReference type="EC" id="2.7.1.121" evidence="3"/>
<keyword evidence="4" id="KW-0808">Transferase</keyword>
<dbReference type="GO" id="GO:0016020">
    <property type="term" value="C:membrane"/>
    <property type="evidence" value="ECO:0007669"/>
    <property type="project" value="InterPro"/>
</dbReference>
<dbReference type="PANTHER" id="PTHR38594">
    <property type="entry name" value="PEP-DEPENDENT DIHYDROXYACETONE KINASE, PHOSPHORYL DONOR SUBUNIT DHAM"/>
    <property type="match status" value="1"/>
</dbReference>
<evidence type="ECO:0000256" key="4">
    <source>
        <dbReference type="ARBA" id="ARBA00022679"/>
    </source>
</evidence>
<comment type="function">
    <text evidence="2">Component of the dihydroxyacetone kinase complex, which is responsible for the phosphoenolpyruvate (PEP)-dependent phosphorylation of dihydroxyacetone. DhaM serves as the phosphoryl donor. Is phosphorylated by phosphoenolpyruvate in an EI- and HPr-dependent reaction, and a phosphorelay system on histidine residues finally leads to phosphoryl transfer to DhaL and dihydroxyacetone.</text>
</comment>
<dbReference type="EMBL" id="QOHO01000110">
    <property type="protein sequence ID" value="RFZ75964.1"/>
    <property type="molecule type" value="Genomic_DNA"/>
</dbReference>
<comment type="caution">
    <text evidence="7">The sequence shown here is derived from an EMBL/GenBank/DDBJ whole genome shotgun (WGS) entry which is preliminary data.</text>
</comment>
<dbReference type="RefSeq" id="WP_117419866.1">
    <property type="nucleotide sequence ID" value="NZ_QOHO01000110.1"/>
</dbReference>
<dbReference type="PANTHER" id="PTHR38594:SF1">
    <property type="entry name" value="PEP-DEPENDENT DIHYDROXYACETONE KINASE, PHOSPHORYL DONOR SUBUNIT DHAM"/>
    <property type="match status" value="1"/>
</dbReference>
<keyword evidence="7" id="KW-0418">Kinase</keyword>
<evidence type="ECO:0000256" key="5">
    <source>
        <dbReference type="ARBA" id="ARBA00046577"/>
    </source>
</evidence>
<dbReference type="NCBIfam" id="TIGR02364">
    <property type="entry name" value="dha_pts"/>
    <property type="match status" value="1"/>
</dbReference>
<reference evidence="7 8" key="1">
    <citation type="submission" date="2018-07" db="EMBL/GenBank/DDBJ databases">
        <title>New species, Clostridium PI-S10-A1B.</title>
        <authorList>
            <person name="Krishna G."/>
            <person name="Summeta K."/>
            <person name="Shikha S."/>
            <person name="Prabhu P.B."/>
            <person name="Suresh K."/>
        </authorList>
    </citation>
    <scope>NUCLEOTIDE SEQUENCE [LARGE SCALE GENOMIC DNA]</scope>
    <source>
        <strain evidence="7 8">PI-S10-A1B</strain>
    </source>
</reference>
<evidence type="ECO:0000256" key="2">
    <source>
        <dbReference type="ARBA" id="ARBA00002788"/>
    </source>
</evidence>
<dbReference type="GO" id="GO:0047324">
    <property type="term" value="F:phosphoenolpyruvate-glycerone phosphotransferase activity"/>
    <property type="evidence" value="ECO:0007669"/>
    <property type="project" value="UniProtKB-EC"/>
</dbReference>
<dbReference type="InterPro" id="IPR036662">
    <property type="entry name" value="PTS_EIIA_man-typ_sf"/>
</dbReference>
<evidence type="ECO:0000259" key="6">
    <source>
        <dbReference type="PROSITE" id="PS51096"/>
    </source>
</evidence>
<sequence length="126" mass="13515">MVSFVIVSHSRSLAESVADFTRLMADRVKVIPAGGLEDGSFGTSYQLITNAIQEAYTEDGVLVLMDMGSAVMTTEMVLESMENPRVKMVDCPLVEGAVAGTIAAAGGQNMDVIYRNLIKSGYVNKF</sequence>
<evidence type="ECO:0000256" key="3">
    <source>
        <dbReference type="ARBA" id="ARBA00012095"/>
    </source>
</evidence>
<comment type="subunit">
    <text evidence="5">Homodimer. The dihydroxyacetone kinase complex is composed of a homodimer of DhaM, a homodimer of DhaK and the subunit DhaL.</text>
</comment>
<name>A0A3E2N4R7_9FIRM</name>
<accession>A0A3E2N4R7</accession>
<evidence type="ECO:0000256" key="1">
    <source>
        <dbReference type="ARBA" id="ARBA00001113"/>
    </source>
</evidence>
<dbReference type="InterPro" id="IPR012844">
    <property type="entry name" value="DhaM_N"/>
</dbReference>
<dbReference type="InterPro" id="IPR039643">
    <property type="entry name" value="DhaM"/>
</dbReference>
<dbReference type="Pfam" id="PF03610">
    <property type="entry name" value="EIIA-man"/>
    <property type="match status" value="1"/>
</dbReference>
<dbReference type="SUPFAM" id="SSF53062">
    <property type="entry name" value="PTS system fructose IIA component-like"/>
    <property type="match status" value="1"/>
</dbReference>